<evidence type="ECO:0000313" key="4">
    <source>
        <dbReference type="EMBL" id="KWT71577.1"/>
    </source>
</evidence>
<proteinExistence type="inferred from homology"/>
<dbReference type="STRING" id="121290.APY04_0430"/>
<dbReference type="EMBL" id="LMTR01000020">
    <property type="protein sequence ID" value="KWT71577.1"/>
    <property type="molecule type" value="Genomic_DNA"/>
</dbReference>
<dbReference type="Pfam" id="PF03981">
    <property type="entry name" value="Ubiq_cyt_C_chap"/>
    <property type="match status" value="1"/>
</dbReference>
<evidence type="ECO:0000259" key="3">
    <source>
        <dbReference type="Pfam" id="PF03981"/>
    </source>
</evidence>
<dbReference type="AlphaFoldDB" id="A0A120CXV8"/>
<evidence type="ECO:0000313" key="5">
    <source>
        <dbReference type="Proteomes" id="UP000059074"/>
    </source>
</evidence>
<evidence type="ECO:0000256" key="2">
    <source>
        <dbReference type="ARBA" id="ARBA00006436"/>
    </source>
</evidence>
<protein>
    <submittedName>
        <fullName evidence="4">Ubiquinol-cytochrome C chaperone</fullName>
    </submittedName>
</protein>
<evidence type="ECO:0000256" key="1">
    <source>
        <dbReference type="ARBA" id="ARBA00006407"/>
    </source>
</evidence>
<comment type="similarity">
    <text evidence="1">Belongs to the CBP3 family.</text>
</comment>
<name>A0A120CXV8_HYPSL</name>
<dbReference type="PANTHER" id="PTHR12184">
    <property type="entry name" value="UBIQUINOL-CYTOCHROME C REDUCTASE COMPLEX ASSEMBLY FACTOR 1 FAMILY MEMBER"/>
    <property type="match status" value="1"/>
</dbReference>
<dbReference type="PATRIC" id="fig|121290.4.peg.2325"/>
<dbReference type="InterPro" id="IPR007129">
    <property type="entry name" value="Ubiqinol_cyt_c_chaperone_CPB3"/>
</dbReference>
<comment type="caution">
    <text evidence="4">The sequence shown here is derived from an EMBL/GenBank/DDBJ whole genome shotgun (WGS) entry which is preliminary data.</text>
</comment>
<dbReference type="PANTHER" id="PTHR12184:SF1">
    <property type="entry name" value="UBIQUINOL-CYTOCHROME-C REDUCTASE COMPLEX ASSEMBLY FACTOR 1"/>
    <property type="match status" value="1"/>
</dbReference>
<sequence length="193" mass="20719">MFRSKTRRKAGKIYGAVVTQSRSPEFYAGLGVPDTPVGRYEMLVLHLILVLERLREQGVADSRLDRLLVEMFIADIDDSLRELATGDLSVPKKVRRAATGLYDRLMDYRDATTTDADAAALAASFARHVYDVEGNADAVAEINAHAAVLARYARAGQQALAKVDVAAGEVIFPPVAEFIGEAGAHTSGAGATD</sequence>
<dbReference type="InterPro" id="IPR021150">
    <property type="entry name" value="Ubiq_cyt_c_chap"/>
</dbReference>
<reference evidence="4 5" key="1">
    <citation type="submission" date="2015-10" db="EMBL/GenBank/DDBJ databases">
        <title>Transcriptomic analysis of a linuron degrading triple-species bacterial consortium.</title>
        <authorList>
            <person name="Albers P."/>
        </authorList>
    </citation>
    <scope>NUCLEOTIDE SEQUENCE [LARGE SCALE GENOMIC DNA]</scope>
    <source>
        <strain evidence="4 5">WDL6</strain>
    </source>
</reference>
<keyword evidence="5" id="KW-1185">Reference proteome</keyword>
<feature type="domain" description="Ubiquinol-cytochrome c chaperone" evidence="3">
    <location>
        <begin position="30"/>
        <end position="166"/>
    </location>
</feature>
<gene>
    <name evidence="4" type="ORF">APY04_0430</name>
</gene>
<organism evidence="4 5">
    <name type="scientific">Hyphomicrobium sulfonivorans</name>
    <dbReference type="NCBI Taxonomy" id="121290"/>
    <lineage>
        <taxon>Bacteria</taxon>
        <taxon>Pseudomonadati</taxon>
        <taxon>Pseudomonadota</taxon>
        <taxon>Alphaproteobacteria</taxon>
        <taxon>Hyphomicrobiales</taxon>
        <taxon>Hyphomicrobiaceae</taxon>
        <taxon>Hyphomicrobium</taxon>
    </lineage>
</organism>
<accession>A0A120CXV8</accession>
<comment type="similarity">
    <text evidence="2">Belongs to the UPF0174 family.</text>
</comment>
<dbReference type="Proteomes" id="UP000059074">
    <property type="component" value="Unassembled WGS sequence"/>
</dbReference>